<keyword evidence="5 7" id="KW-1133">Transmembrane helix</keyword>
<evidence type="ECO:0008006" key="10">
    <source>
        <dbReference type="Google" id="ProtNLM"/>
    </source>
</evidence>
<feature type="transmembrane region" description="Helical" evidence="7">
    <location>
        <begin position="289"/>
        <end position="308"/>
    </location>
</feature>
<dbReference type="EMBL" id="BLTE01000016">
    <property type="protein sequence ID" value="GFK95329.1"/>
    <property type="molecule type" value="Genomic_DNA"/>
</dbReference>
<evidence type="ECO:0000313" key="8">
    <source>
        <dbReference type="EMBL" id="GFK95329.1"/>
    </source>
</evidence>
<sequence length="376" mass="40126">MKASVNKPLLYLSCIGLAALAYGVVDVIIHRAGGTNLGSYVPWGMGVVMYLLFVGFSAGGLLVSALTELFGYRQLKPLGGLATYAALVAEVCAGIAIASDLGRYERMFNFVLSPSLTSPMFWMFVFFGGVLVVSLLKALAFARGDEGQAVLWSWVTIPVGLCFYFTNGFFFSVLTGHGLWSGPVVPLLFVAAALVCGVALVCSLAWWSRTDWDAAVLLSGVVLRLLVVFAILEGVWLWINWQGGRVETTAALANLAAGPGAWAFWGLHVVAGVVLPLILLPQCRNNPALAAWACLFILAGFAGARWAFVVPAQSVAMLPGLETAWQHPRLLLTYLPSLAEWCMAAGVSGLALFGFVMGPRLFPGLYGTTPQPSQAR</sequence>
<comment type="subcellular location">
    <subcellularLocation>
        <location evidence="1">Cell membrane</location>
        <topology evidence="1">Multi-pass membrane protein</topology>
    </subcellularLocation>
</comment>
<evidence type="ECO:0000313" key="9">
    <source>
        <dbReference type="Proteomes" id="UP000494245"/>
    </source>
</evidence>
<keyword evidence="6 7" id="KW-0472">Membrane</keyword>
<evidence type="ECO:0000256" key="2">
    <source>
        <dbReference type="ARBA" id="ARBA00008929"/>
    </source>
</evidence>
<organism evidence="8 9">
    <name type="scientific">Fundidesulfovibrio magnetotacticus</name>
    <dbReference type="NCBI Taxonomy" id="2730080"/>
    <lineage>
        <taxon>Bacteria</taxon>
        <taxon>Pseudomonadati</taxon>
        <taxon>Thermodesulfobacteriota</taxon>
        <taxon>Desulfovibrionia</taxon>
        <taxon>Desulfovibrionales</taxon>
        <taxon>Desulfovibrionaceae</taxon>
        <taxon>Fundidesulfovibrio</taxon>
    </lineage>
</organism>
<feature type="transmembrane region" description="Helical" evidence="7">
    <location>
        <begin position="78"/>
        <end position="99"/>
    </location>
</feature>
<dbReference type="InterPro" id="IPR005614">
    <property type="entry name" value="NrfD-like"/>
</dbReference>
<comment type="similarity">
    <text evidence="2">Belongs to the NrfD family.</text>
</comment>
<dbReference type="InterPro" id="IPR052049">
    <property type="entry name" value="Electron_transfer_protein"/>
</dbReference>
<evidence type="ECO:0000256" key="6">
    <source>
        <dbReference type="ARBA" id="ARBA00023136"/>
    </source>
</evidence>
<evidence type="ECO:0000256" key="1">
    <source>
        <dbReference type="ARBA" id="ARBA00004651"/>
    </source>
</evidence>
<feature type="transmembrane region" description="Helical" evidence="7">
    <location>
        <begin position="151"/>
        <end position="172"/>
    </location>
</feature>
<keyword evidence="3" id="KW-1003">Cell membrane</keyword>
<evidence type="ECO:0000256" key="7">
    <source>
        <dbReference type="SAM" id="Phobius"/>
    </source>
</evidence>
<dbReference type="PANTHER" id="PTHR34856">
    <property type="entry name" value="PROTEIN NRFD"/>
    <property type="match status" value="1"/>
</dbReference>
<dbReference type="RefSeq" id="WP_173086247.1">
    <property type="nucleotide sequence ID" value="NZ_BLTE01000016.1"/>
</dbReference>
<reference evidence="8 9" key="2">
    <citation type="submission" date="2020-05" db="EMBL/GenBank/DDBJ databases">
        <title>Draft genome sequence of Desulfovibrio sp. strainFSS-1.</title>
        <authorList>
            <person name="Shimoshige H."/>
            <person name="Kobayashi H."/>
            <person name="Maekawa T."/>
        </authorList>
    </citation>
    <scope>NUCLEOTIDE SEQUENCE [LARGE SCALE GENOMIC DNA]</scope>
    <source>
        <strain evidence="8 9">SIID29052-01</strain>
    </source>
</reference>
<feature type="transmembrane region" description="Helical" evidence="7">
    <location>
        <begin position="184"/>
        <end position="207"/>
    </location>
</feature>
<dbReference type="PANTHER" id="PTHR34856:SF2">
    <property type="entry name" value="PROTEIN NRFD"/>
    <property type="match status" value="1"/>
</dbReference>
<keyword evidence="9" id="KW-1185">Reference proteome</keyword>
<feature type="transmembrane region" description="Helical" evidence="7">
    <location>
        <begin position="41"/>
        <end position="66"/>
    </location>
</feature>
<feature type="transmembrane region" description="Helical" evidence="7">
    <location>
        <begin position="9"/>
        <end position="29"/>
    </location>
</feature>
<dbReference type="Proteomes" id="UP000494245">
    <property type="component" value="Unassembled WGS sequence"/>
</dbReference>
<feature type="transmembrane region" description="Helical" evidence="7">
    <location>
        <begin position="259"/>
        <end position="280"/>
    </location>
</feature>
<feature type="transmembrane region" description="Helical" evidence="7">
    <location>
        <begin position="338"/>
        <end position="357"/>
    </location>
</feature>
<feature type="transmembrane region" description="Helical" evidence="7">
    <location>
        <begin position="214"/>
        <end position="239"/>
    </location>
</feature>
<protein>
    <recommendedName>
        <fullName evidence="10">Polysulfide reductase</fullName>
    </recommendedName>
</protein>
<proteinExistence type="inferred from homology"/>
<keyword evidence="4 7" id="KW-0812">Transmembrane</keyword>
<accession>A0A6V8LZ87</accession>
<reference evidence="8 9" key="1">
    <citation type="submission" date="2020-04" db="EMBL/GenBank/DDBJ databases">
        <authorList>
            <consortium name="Desulfovibrio sp. FSS-1 genome sequencing consortium"/>
            <person name="Shimoshige H."/>
            <person name="Kobayashi H."/>
            <person name="Maekawa T."/>
        </authorList>
    </citation>
    <scope>NUCLEOTIDE SEQUENCE [LARGE SCALE GENOMIC DNA]</scope>
    <source>
        <strain evidence="8 9">SIID29052-01</strain>
    </source>
</reference>
<evidence type="ECO:0000256" key="3">
    <source>
        <dbReference type="ARBA" id="ARBA00022475"/>
    </source>
</evidence>
<dbReference type="Pfam" id="PF03916">
    <property type="entry name" value="NrfD"/>
    <property type="match status" value="1"/>
</dbReference>
<evidence type="ECO:0000256" key="5">
    <source>
        <dbReference type="ARBA" id="ARBA00022989"/>
    </source>
</evidence>
<evidence type="ECO:0000256" key="4">
    <source>
        <dbReference type="ARBA" id="ARBA00022692"/>
    </source>
</evidence>
<dbReference type="Gene3D" id="1.20.1630.10">
    <property type="entry name" value="Formate dehydrogenase/DMSO reductase domain"/>
    <property type="match status" value="1"/>
</dbReference>
<name>A0A6V8LZ87_9BACT</name>
<gene>
    <name evidence="8" type="ORF">NNJEOMEG_03188</name>
</gene>
<dbReference type="AlphaFoldDB" id="A0A6V8LZ87"/>
<comment type="caution">
    <text evidence="8">The sequence shown here is derived from an EMBL/GenBank/DDBJ whole genome shotgun (WGS) entry which is preliminary data.</text>
</comment>
<dbReference type="GO" id="GO:0005886">
    <property type="term" value="C:plasma membrane"/>
    <property type="evidence" value="ECO:0007669"/>
    <property type="project" value="UniProtKB-SubCell"/>
</dbReference>
<feature type="transmembrane region" description="Helical" evidence="7">
    <location>
        <begin position="119"/>
        <end position="139"/>
    </location>
</feature>